<sequence length="79" mass="9349">MQAKARKLAILEKNAKICIFLGKYWRNMFFKINIRDSKFMLGGGAENLEFQTPNERSSVTLEWRMLLKYNFKGLVDTWV</sequence>
<reference evidence="2" key="1">
    <citation type="submission" date="2022-11" db="UniProtKB">
        <authorList>
            <consortium name="WormBaseParasite"/>
        </authorList>
    </citation>
    <scope>IDENTIFICATION</scope>
</reference>
<dbReference type="AlphaFoldDB" id="A0A915I8T0"/>
<name>A0A915I8T0_ROMCU</name>
<keyword evidence="1" id="KW-1185">Reference proteome</keyword>
<evidence type="ECO:0000313" key="1">
    <source>
        <dbReference type="Proteomes" id="UP000887565"/>
    </source>
</evidence>
<evidence type="ECO:0000313" key="2">
    <source>
        <dbReference type="WBParaSite" id="nRc.2.0.1.t09720-RA"/>
    </source>
</evidence>
<accession>A0A915I8T0</accession>
<dbReference type="WBParaSite" id="nRc.2.0.1.t09720-RA">
    <property type="protein sequence ID" value="nRc.2.0.1.t09720-RA"/>
    <property type="gene ID" value="nRc.2.0.1.g09720"/>
</dbReference>
<dbReference type="Proteomes" id="UP000887565">
    <property type="component" value="Unplaced"/>
</dbReference>
<organism evidence="1 2">
    <name type="scientific">Romanomermis culicivorax</name>
    <name type="common">Nematode worm</name>
    <dbReference type="NCBI Taxonomy" id="13658"/>
    <lineage>
        <taxon>Eukaryota</taxon>
        <taxon>Metazoa</taxon>
        <taxon>Ecdysozoa</taxon>
        <taxon>Nematoda</taxon>
        <taxon>Enoplea</taxon>
        <taxon>Dorylaimia</taxon>
        <taxon>Mermithida</taxon>
        <taxon>Mermithoidea</taxon>
        <taxon>Mermithidae</taxon>
        <taxon>Romanomermis</taxon>
    </lineage>
</organism>
<proteinExistence type="predicted"/>
<protein>
    <submittedName>
        <fullName evidence="2">Uncharacterized protein</fullName>
    </submittedName>
</protein>